<protein>
    <submittedName>
        <fullName evidence="3">Uncharacterized protein</fullName>
    </submittedName>
</protein>
<feature type="signal peptide" evidence="2">
    <location>
        <begin position="1"/>
        <end position="23"/>
    </location>
</feature>
<reference evidence="3 4" key="1">
    <citation type="submission" date="2019-03" db="EMBL/GenBank/DDBJ databases">
        <title>First draft genome of Liparis tanakae, snailfish: a comprehensive survey of snailfish specific genes.</title>
        <authorList>
            <person name="Kim W."/>
            <person name="Song I."/>
            <person name="Jeong J.-H."/>
            <person name="Kim D."/>
            <person name="Kim S."/>
            <person name="Ryu S."/>
            <person name="Song J.Y."/>
            <person name="Lee S.K."/>
        </authorList>
    </citation>
    <scope>NUCLEOTIDE SEQUENCE [LARGE SCALE GENOMIC DNA]</scope>
    <source>
        <tissue evidence="3">Muscle</tissue>
    </source>
</reference>
<keyword evidence="4" id="KW-1185">Reference proteome</keyword>
<proteinExistence type="predicted"/>
<accession>A0A4Z2IL51</accession>
<evidence type="ECO:0000313" key="4">
    <source>
        <dbReference type="Proteomes" id="UP000314294"/>
    </source>
</evidence>
<keyword evidence="2" id="KW-0732">Signal</keyword>
<feature type="compositionally biased region" description="Basic residues" evidence="1">
    <location>
        <begin position="151"/>
        <end position="162"/>
    </location>
</feature>
<sequence>MPFSCTALAAAAGLQLFFAAASSRRGNAPRVDVIPVDPQDMLLGTPVFTLSHPLRTIDRIKYGLCDITPSLTRDGGAFVLPRQTPAVSSVRNASAGLKAPDAVAPETNERKASRNRVEVPIPIDSVVGASTCSLRALSHIMRLELQTGRTKTPRHPPRHKQQSPRPSGPLWKRCSRATFPTSIEVQIFVSSWRICPAVSQHPVNDLKASTDQSVPNQTLRNVQGLEGSDWAVVDSAGKLLRQVGHKKFTL</sequence>
<dbReference type="EMBL" id="SRLO01000073">
    <property type="protein sequence ID" value="TNN78477.1"/>
    <property type="molecule type" value="Genomic_DNA"/>
</dbReference>
<feature type="region of interest" description="Disordered" evidence="1">
    <location>
        <begin position="147"/>
        <end position="171"/>
    </location>
</feature>
<dbReference type="AlphaFoldDB" id="A0A4Z2IL51"/>
<feature type="chain" id="PRO_5021208159" evidence="2">
    <location>
        <begin position="24"/>
        <end position="250"/>
    </location>
</feature>
<organism evidence="3 4">
    <name type="scientific">Liparis tanakae</name>
    <name type="common">Tanaka's snailfish</name>
    <dbReference type="NCBI Taxonomy" id="230148"/>
    <lineage>
        <taxon>Eukaryota</taxon>
        <taxon>Metazoa</taxon>
        <taxon>Chordata</taxon>
        <taxon>Craniata</taxon>
        <taxon>Vertebrata</taxon>
        <taxon>Euteleostomi</taxon>
        <taxon>Actinopterygii</taxon>
        <taxon>Neopterygii</taxon>
        <taxon>Teleostei</taxon>
        <taxon>Neoteleostei</taxon>
        <taxon>Acanthomorphata</taxon>
        <taxon>Eupercaria</taxon>
        <taxon>Perciformes</taxon>
        <taxon>Cottioidei</taxon>
        <taxon>Cottales</taxon>
        <taxon>Liparidae</taxon>
        <taxon>Liparis</taxon>
    </lineage>
</organism>
<name>A0A4Z2IL51_9TELE</name>
<dbReference type="Proteomes" id="UP000314294">
    <property type="component" value="Unassembled WGS sequence"/>
</dbReference>
<comment type="caution">
    <text evidence="3">The sequence shown here is derived from an EMBL/GenBank/DDBJ whole genome shotgun (WGS) entry which is preliminary data.</text>
</comment>
<evidence type="ECO:0000256" key="1">
    <source>
        <dbReference type="SAM" id="MobiDB-lite"/>
    </source>
</evidence>
<gene>
    <name evidence="3" type="ORF">EYF80_011260</name>
</gene>
<evidence type="ECO:0000313" key="3">
    <source>
        <dbReference type="EMBL" id="TNN78477.1"/>
    </source>
</evidence>
<evidence type="ECO:0000256" key="2">
    <source>
        <dbReference type="SAM" id="SignalP"/>
    </source>
</evidence>